<protein>
    <submittedName>
        <fullName evidence="1">Uncharacterized protein</fullName>
    </submittedName>
</protein>
<dbReference type="Proteomes" id="UP000712600">
    <property type="component" value="Unassembled WGS sequence"/>
</dbReference>
<reference evidence="1" key="1">
    <citation type="submission" date="2019-12" db="EMBL/GenBank/DDBJ databases">
        <title>Genome sequencing and annotation of Brassica cretica.</title>
        <authorList>
            <person name="Studholme D.J."/>
            <person name="Sarris P."/>
        </authorList>
    </citation>
    <scope>NUCLEOTIDE SEQUENCE</scope>
    <source>
        <strain evidence="1">PFS-109/04</strain>
        <tissue evidence="1">Leaf</tissue>
    </source>
</reference>
<evidence type="ECO:0000313" key="1">
    <source>
        <dbReference type="EMBL" id="KAF3553945.1"/>
    </source>
</evidence>
<dbReference type="AlphaFoldDB" id="A0A8S9QXD7"/>
<name>A0A8S9QXD7_BRACR</name>
<gene>
    <name evidence="1" type="ORF">F2Q69_00015638</name>
</gene>
<evidence type="ECO:0000313" key="2">
    <source>
        <dbReference type="Proteomes" id="UP000712600"/>
    </source>
</evidence>
<proteinExistence type="predicted"/>
<accession>A0A8S9QXD7</accession>
<organism evidence="1 2">
    <name type="scientific">Brassica cretica</name>
    <name type="common">Mustard</name>
    <dbReference type="NCBI Taxonomy" id="69181"/>
    <lineage>
        <taxon>Eukaryota</taxon>
        <taxon>Viridiplantae</taxon>
        <taxon>Streptophyta</taxon>
        <taxon>Embryophyta</taxon>
        <taxon>Tracheophyta</taxon>
        <taxon>Spermatophyta</taxon>
        <taxon>Magnoliopsida</taxon>
        <taxon>eudicotyledons</taxon>
        <taxon>Gunneridae</taxon>
        <taxon>Pentapetalae</taxon>
        <taxon>rosids</taxon>
        <taxon>malvids</taxon>
        <taxon>Brassicales</taxon>
        <taxon>Brassicaceae</taxon>
        <taxon>Brassiceae</taxon>
        <taxon>Brassica</taxon>
    </lineage>
</organism>
<dbReference type="EMBL" id="QGKX02000996">
    <property type="protein sequence ID" value="KAF3553945.1"/>
    <property type="molecule type" value="Genomic_DNA"/>
</dbReference>
<comment type="caution">
    <text evidence="1">The sequence shown here is derived from an EMBL/GenBank/DDBJ whole genome shotgun (WGS) entry which is preliminary data.</text>
</comment>
<sequence>MVQASLSAKINLSAKNKPHGYRGLRITLTSSWVEWTTDEKRRELDVADREHERSAIGLRSSCELADREHELDVAKHGMVCITIGIVCSCDRDGGSPR</sequence>